<accession>A0AAV0GAA0</accession>
<protein>
    <submittedName>
        <fullName evidence="2">Uncharacterized protein</fullName>
    </submittedName>
</protein>
<keyword evidence="3" id="KW-1185">Reference proteome</keyword>
<reference evidence="2" key="1">
    <citation type="submission" date="2022-07" db="EMBL/GenBank/DDBJ databases">
        <authorList>
            <person name="Macas J."/>
            <person name="Novak P."/>
            <person name="Neumann P."/>
        </authorList>
    </citation>
    <scope>NUCLEOTIDE SEQUENCE</scope>
</reference>
<dbReference type="AlphaFoldDB" id="A0AAV0GAA0"/>
<comment type="caution">
    <text evidence="2">The sequence shown here is derived from an EMBL/GenBank/DDBJ whole genome shotgun (WGS) entry which is preliminary data.</text>
</comment>
<dbReference type="EMBL" id="CAMAPF010001065">
    <property type="protein sequence ID" value="CAH9144472.1"/>
    <property type="molecule type" value="Genomic_DNA"/>
</dbReference>
<dbReference type="Proteomes" id="UP001152523">
    <property type="component" value="Unassembled WGS sequence"/>
</dbReference>
<proteinExistence type="predicted"/>
<name>A0AAV0GAA0_9ASTE</name>
<evidence type="ECO:0000256" key="1">
    <source>
        <dbReference type="SAM" id="MobiDB-lite"/>
    </source>
</evidence>
<feature type="region of interest" description="Disordered" evidence="1">
    <location>
        <begin position="1"/>
        <end position="32"/>
    </location>
</feature>
<gene>
    <name evidence="2" type="ORF">CEPIT_LOCUS41467</name>
</gene>
<feature type="compositionally biased region" description="Polar residues" evidence="1">
    <location>
        <begin position="16"/>
        <end position="30"/>
    </location>
</feature>
<evidence type="ECO:0000313" key="3">
    <source>
        <dbReference type="Proteomes" id="UP001152523"/>
    </source>
</evidence>
<sequence>MYNNKNPLSVCEPLSRPNSRQTGGSESIYSIRSPPLPETRVLEVKGSSPNCSCNVLLSLVSSSSAGGPPPLSMMGRCLVKNLYWEKTQWEKILIKGKKSTPSAPNMKQGRQASSGIITFV</sequence>
<evidence type="ECO:0000313" key="2">
    <source>
        <dbReference type="EMBL" id="CAH9144472.1"/>
    </source>
</evidence>
<organism evidence="2 3">
    <name type="scientific">Cuscuta epithymum</name>
    <dbReference type="NCBI Taxonomy" id="186058"/>
    <lineage>
        <taxon>Eukaryota</taxon>
        <taxon>Viridiplantae</taxon>
        <taxon>Streptophyta</taxon>
        <taxon>Embryophyta</taxon>
        <taxon>Tracheophyta</taxon>
        <taxon>Spermatophyta</taxon>
        <taxon>Magnoliopsida</taxon>
        <taxon>eudicotyledons</taxon>
        <taxon>Gunneridae</taxon>
        <taxon>Pentapetalae</taxon>
        <taxon>asterids</taxon>
        <taxon>lamiids</taxon>
        <taxon>Solanales</taxon>
        <taxon>Convolvulaceae</taxon>
        <taxon>Cuscuteae</taxon>
        <taxon>Cuscuta</taxon>
        <taxon>Cuscuta subgen. Cuscuta</taxon>
    </lineage>
</organism>